<sequence length="647" mass="69678">MEQKSLVEWFYDSLPPCALAEPFIHISGEEQRHEACVVCAPRRRVLRAIPLVFSSYKRGNSATAQGEGSLTNSGCAELCVAPVPVLLRVSYGKCVSGIESVSSSSGLTCSAFMDDVCCELITALAGGPTVSSDAVSGWLGLLEDATESLGLGAVLGISGGEHMRPSQTLVFSQNSAACCDIEDEHGVKCLFPVQRWIEAVQSVCSAGECDAHLPSCPVRRRTVPVACNSMGGGTNSAAETHPNVLESRVSWLVAVEVFYKCLAKLRLPHVTPVCKERDISNGLAGVPGCSAAHISTLRVVVCAVRSNLVLACRNYVNTAMGCPDVLPADDEVALSIRCAVVPLFERLLRHRCSNEEAVVNGKDKRGCCCFLLVPSLLVKAAAEILVGENEPGIAHAELFFTSFVRVLIEVWQQQFHEVATNDMERLEWISRLYCYFVYQLQIKDMFNVAAEPLARVVRILVQQYVCIAAPLLNVKNWSCVEESAASLASWLLDVAVRGGGKSSFPLNCYRRCDCSCCAAIGVMNSGTMDESGEIGVELLLREMVVSYCGSESFPRAFIKHSTAARKGRLGISGPAPEPSAALAELRYCRVVVASVGHSISDTNSTPLDGSSVGVNGAAHPIGGVGQRNEWLEFFRNWGAEIRGMFMH</sequence>
<reference evidence="1" key="1">
    <citation type="journal article" date="2012" name="Proc. Natl. Acad. Sci. U.S.A.">
        <title>Antigenic diversity is generated by distinct evolutionary mechanisms in African trypanosome species.</title>
        <authorList>
            <person name="Jackson A.P."/>
            <person name="Berry A."/>
            <person name="Aslett M."/>
            <person name="Allison H.C."/>
            <person name="Burton P."/>
            <person name="Vavrova-Anderson J."/>
            <person name="Brown R."/>
            <person name="Browne H."/>
            <person name="Corton N."/>
            <person name="Hauser H."/>
            <person name="Gamble J."/>
            <person name="Gilderthorp R."/>
            <person name="Marcello L."/>
            <person name="McQuillan J."/>
            <person name="Otto T.D."/>
            <person name="Quail M.A."/>
            <person name="Sanders M.J."/>
            <person name="van Tonder A."/>
            <person name="Ginger M.L."/>
            <person name="Field M.C."/>
            <person name="Barry J.D."/>
            <person name="Hertz-Fowler C."/>
            <person name="Berriman M."/>
        </authorList>
    </citation>
    <scope>NUCLEOTIDE SEQUENCE</scope>
    <source>
        <strain evidence="1">IL3000</strain>
    </source>
</reference>
<dbReference type="VEuPathDB" id="TriTrypDB:TcIL3000_7_4260"/>
<dbReference type="AlphaFoldDB" id="G0UQF1"/>
<organism evidence="1">
    <name type="scientific">Trypanosoma congolense (strain IL3000)</name>
    <dbReference type="NCBI Taxonomy" id="1068625"/>
    <lineage>
        <taxon>Eukaryota</taxon>
        <taxon>Discoba</taxon>
        <taxon>Euglenozoa</taxon>
        <taxon>Kinetoplastea</taxon>
        <taxon>Metakinetoplastina</taxon>
        <taxon>Trypanosomatida</taxon>
        <taxon>Trypanosomatidae</taxon>
        <taxon>Trypanosoma</taxon>
        <taxon>Nannomonas</taxon>
    </lineage>
</organism>
<evidence type="ECO:0000313" key="1">
    <source>
        <dbReference type="EMBL" id="CCC91612.1"/>
    </source>
</evidence>
<gene>
    <name evidence="1" type="ORF">TCIL3000_7_4260</name>
</gene>
<protein>
    <submittedName>
        <fullName evidence="1">Uncharacterized protein</fullName>
    </submittedName>
</protein>
<accession>G0UQF1</accession>
<name>G0UQF1_TRYCI</name>
<dbReference type="EMBL" id="HE575320">
    <property type="protein sequence ID" value="CCC91612.1"/>
    <property type="molecule type" value="Genomic_DNA"/>
</dbReference>
<proteinExistence type="predicted"/>